<reference evidence="4 5" key="1">
    <citation type="submission" date="2023-10" db="EMBL/GenBank/DDBJ databases">
        <title>A novel Glycoside Hydrolase 43-Like Enzyme from Clostrdium boliviensis is an Endo-xylanase, and a Candidate for Xylooligosaccharides Production from Different Xylan Substrates.</title>
        <authorList>
            <person name="Alvarez M.T."/>
            <person name="Rocabado-Villegas L.R."/>
            <person name="Salas-Veizaga D.M."/>
            <person name="Linares-Pasten J.A."/>
            <person name="Gudmundsdottir E.E."/>
            <person name="Hreggvidsson G.O."/>
            <person name="Adlercreutz P."/>
            <person name="Nordberg Karlsson E."/>
        </authorList>
    </citation>
    <scope>NUCLEOTIDE SEQUENCE [LARGE SCALE GENOMIC DNA]</scope>
    <source>
        <strain evidence="4 5">E-1</strain>
    </source>
</reference>
<evidence type="ECO:0000313" key="4">
    <source>
        <dbReference type="EMBL" id="MDW2796754.1"/>
    </source>
</evidence>
<dbReference type="InterPro" id="IPR036271">
    <property type="entry name" value="Tet_transcr_reg_TetR-rel_C_sf"/>
</dbReference>
<dbReference type="PROSITE" id="PS50977">
    <property type="entry name" value="HTH_TETR_2"/>
    <property type="match status" value="1"/>
</dbReference>
<feature type="DNA-binding region" description="H-T-H motif" evidence="2">
    <location>
        <begin position="11"/>
        <end position="30"/>
    </location>
</feature>
<dbReference type="InterPro" id="IPR009057">
    <property type="entry name" value="Homeodomain-like_sf"/>
</dbReference>
<proteinExistence type="predicted"/>
<comment type="caution">
    <text evidence="4">The sequence shown here is derived from an EMBL/GenBank/DDBJ whole genome shotgun (WGS) entry which is preliminary data.</text>
</comment>
<gene>
    <name evidence="4" type="ORF">RZO55_04070</name>
</gene>
<evidence type="ECO:0000256" key="1">
    <source>
        <dbReference type="ARBA" id="ARBA00023125"/>
    </source>
</evidence>
<evidence type="ECO:0000259" key="3">
    <source>
        <dbReference type="PROSITE" id="PS50977"/>
    </source>
</evidence>
<dbReference type="PANTHER" id="PTHR43479:SF11">
    <property type="entry name" value="ACREF_ENVCD OPERON REPRESSOR-RELATED"/>
    <property type="match status" value="1"/>
</dbReference>
<dbReference type="Gene3D" id="1.10.357.10">
    <property type="entry name" value="Tetracycline Repressor, domain 2"/>
    <property type="match status" value="1"/>
</dbReference>
<accession>A0ABU4GGL0</accession>
<dbReference type="InterPro" id="IPR050624">
    <property type="entry name" value="HTH-type_Tx_Regulator"/>
</dbReference>
<protein>
    <submittedName>
        <fullName evidence="4">TetR/AcrR family transcriptional regulator</fullName>
    </submittedName>
</protein>
<feature type="domain" description="HTH tetR-type" evidence="3">
    <location>
        <begin position="1"/>
        <end position="48"/>
    </location>
</feature>
<keyword evidence="1 2" id="KW-0238">DNA-binding</keyword>
<dbReference type="InterPro" id="IPR001647">
    <property type="entry name" value="HTH_TetR"/>
</dbReference>
<dbReference type="SUPFAM" id="SSF48498">
    <property type="entry name" value="Tetracyclin repressor-like, C-terminal domain"/>
    <property type="match status" value="1"/>
</dbReference>
<dbReference type="PANTHER" id="PTHR43479">
    <property type="entry name" value="ACREF/ENVCD OPERON REPRESSOR-RELATED"/>
    <property type="match status" value="1"/>
</dbReference>
<keyword evidence="5" id="KW-1185">Reference proteome</keyword>
<dbReference type="Pfam" id="PF00440">
    <property type="entry name" value="TetR_N"/>
    <property type="match status" value="1"/>
</dbReference>
<dbReference type="EMBL" id="JAWONS010000099">
    <property type="protein sequence ID" value="MDW2796754.1"/>
    <property type="molecule type" value="Genomic_DNA"/>
</dbReference>
<sequence length="178" mass="21092">MFAKNDFEKASTNLIVEEAEISRGLLYHYFKNKSELYEFLLYFSGQQVLSNMVDSVDWSNTDFLLRIRQALISKIETLAKYPYLYEFCDKYAREYAEELKQKLMPCIKKRIFEENLDFSQLRKEIDPEMMKSTVVNTLSKIITSIFKNGSELSNAEIIKLATAEIDKYLQFFRIVFYI</sequence>
<dbReference type="Proteomes" id="UP001276854">
    <property type="component" value="Unassembled WGS sequence"/>
</dbReference>
<dbReference type="SUPFAM" id="SSF46689">
    <property type="entry name" value="Homeodomain-like"/>
    <property type="match status" value="1"/>
</dbReference>
<evidence type="ECO:0000313" key="5">
    <source>
        <dbReference type="Proteomes" id="UP001276854"/>
    </source>
</evidence>
<organism evidence="4 5">
    <name type="scientific">Clostridium boliviensis</name>
    <dbReference type="NCBI Taxonomy" id="318465"/>
    <lineage>
        <taxon>Bacteria</taxon>
        <taxon>Bacillati</taxon>
        <taxon>Bacillota</taxon>
        <taxon>Clostridia</taxon>
        <taxon>Eubacteriales</taxon>
        <taxon>Clostridiaceae</taxon>
        <taxon>Clostridium</taxon>
    </lineage>
</organism>
<evidence type="ECO:0000256" key="2">
    <source>
        <dbReference type="PROSITE-ProRule" id="PRU00335"/>
    </source>
</evidence>
<name>A0ABU4GGL0_9CLOT</name>